<protein>
    <submittedName>
        <fullName evidence="1">Uncharacterized protein</fullName>
    </submittedName>
</protein>
<dbReference type="AlphaFoldDB" id="A0A8S1H692"/>
<keyword evidence="2" id="KW-1185">Reference proteome</keyword>
<accession>A0A8S1H692</accession>
<evidence type="ECO:0000313" key="1">
    <source>
        <dbReference type="EMBL" id="CAD6190723.1"/>
    </source>
</evidence>
<evidence type="ECO:0000313" key="2">
    <source>
        <dbReference type="Proteomes" id="UP000835052"/>
    </source>
</evidence>
<name>A0A8S1H692_9PELO</name>
<sequence>MTITQKTFGSRVLLCPDITSDRNACHELAGPRVLDVSPKKMTFPLDVGASRFFIVLYHDKSVEFGPASFEIHSIDIRNPEDGPLCA</sequence>
<organism evidence="1 2">
    <name type="scientific">Caenorhabditis auriculariae</name>
    <dbReference type="NCBI Taxonomy" id="2777116"/>
    <lineage>
        <taxon>Eukaryota</taxon>
        <taxon>Metazoa</taxon>
        <taxon>Ecdysozoa</taxon>
        <taxon>Nematoda</taxon>
        <taxon>Chromadorea</taxon>
        <taxon>Rhabditida</taxon>
        <taxon>Rhabditina</taxon>
        <taxon>Rhabditomorpha</taxon>
        <taxon>Rhabditoidea</taxon>
        <taxon>Rhabditidae</taxon>
        <taxon>Peloderinae</taxon>
        <taxon>Caenorhabditis</taxon>
    </lineage>
</organism>
<reference evidence="1" key="1">
    <citation type="submission" date="2020-10" db="EMBL/GenBank/DDBJ databases">
        <authorList>
            <person name="Kikuchi T."/>
        </authorList>
    </citation>
    <scope>NUCLEOTIDE SEQUENCE</scope>
    <source>
        <strain evidence="1">NKZ352</strain>
    </source>
</reference>
<dbReference type="OrthoDB" id="5837419at2759"/>
<comment type="caution">
    <text evidence="1">The sequence shown here is derived from an EMBL/GenBank/DDBJ whole genome shotgun (WGS) entry which is preliminary data.</text>
</comment>
<gene>
    <name evidence="1" type="ORF">CAUJ_LOCUS6642</name>
</gene>
<dbReference type="EMBL" id="CAJGYM010000017">
    <property type="protein sequence ID" value="CAD6190723.1"/>
    <property type="molecule type" value="Genomic_DNA"/>
</dbReference>
<dbReference type="Proteomes" id="UP000835052">
    <property type="component" value="Unassembled WGS sequence"/>
</dbReference>
<proteinExistence type="predicted"/>